<dbReference type="Proteomes" id="UP001562425">
    <property type="component" value="Unassembled WGS sequence"/>
</dbReference>
<name>A0ABD1CG72_CULPP</name>
<keyword evidence="3" id="KW-1185">Reference proteome</keyword>
<dbReference type="EMBL" id="JBEHCU010012885">
    <property type="protein sequence ID" value="KAL1374994.1"/>
    <property type="molecule type" value="Genomic_DNA"/>
</dbReference>
<sequence>MEAKGEMFKHLVSLDVFESYLNSISRDTVKLLHQDKLDLRVQDAVQRSLFVIIFATTPLAGQPMLQEPVQDNDAPVRIIPSIRRRAAARPWQLSLPVSIPEQQIVNCRKNFTGNDLVTMYQARSASSTTSVCSASACDGSDPVPGTPQGI</sequence>
<dbReference type="AlphaFoldDB" id="A0ABD1CG72"/>
<evidence type="ECO:0000313" key="2">
    <source>
        <dbReference type="EMBL" id="KAL1374994.1"/>
    </source>
</evidence>
<evidence type="ECO:0000313" key="3">
    <source>
        <dbReference type="Proteomes" id="UP001562425"/>
    </source>
</evidence>
<protein>
    <submittedName>
        <fullName evidence="2">Uncharacterized protein</fullName>
    </submittedName>
</protein>
<reference evidence="2 3" key="1">
    <citation type="submission" date="2024-05" db="EMBL/GenBank/DDBJ databases">
        <title>Culex pipiens pipiens assembly and annotation.</title>
        <authorList>
            <person name="Alout H."/>
            <person name="Durand T."/>
        </authorList>
    </citation>
    <scope>NUCLEOTIDE SEQUENCE [LARGE SCALE GENOMIC DNA]</scope>
    <source>
        <strain evidence="2">HA-2024</strain>
        <tissue evidence="2">Whole body</tissue>
    </source>
</reference>
<proteinExistence type="predicted"/>
<evidence type="ECO:0000256" key="1">
    <source>
        <dbReference type="SAM" id="MobiDB-lite"/>
    </source>
</evidence>
<gene>
    <name evidence="2" type="ORF">pipiens_017764</name>
</gene>
<organism evidence="2 3">
    <name type="scientific">Culex pipiens pipiens</name>
    <name type="common">Northern house mosquito</name>
    <dbReference type="NCBI Taxonomy" id="38569"/>
    <lineage>
        <taxon>Eukaryota</taxon>
        <taxon>Metazoa</taxon>
        <taxon>Ecdysozoa</taxon>
        <taxon>Arthropoda</taxon>
        <taxon>Hexapoda</taxon>
        <taxon>Insecta</taxon>
        <taxon>Pterygota</taxon>
        <taxon>Neoptera</taxon>
        <taxon>Endopterygota</taxon>
        <taxon>Diptera</taxon>
        <taxon>Nematocera</taxon>
        <taxon>Culicoidea</taxon>
        <taxon>Culicidae</taxon>
        <taxon>Culicinae</taxon>
        <taxon>Culicini</taxon>
        <taxon>Culex</taxon>
        <taxon>Culex</taxon>
    </lineage>
</organism>
<comment type="caution">
    <text evidence="2">The sequence shown here is derived from an EMBL/GenBank/DDBJ whole genome shotgun (WGS) entry which is preliminary data.</text>
</comment>
<accession>A0ABD1CG72</accession>
<feature type="region of interest" description="Disordered" evidence="1">
    <location>
        <begin position="131"/>
        <end position="150"/>
    </location>
</feature>